<dbReference type="GO" id="GO:0005829">
    <property type="term" value="C:cytosol"/>
    <property type="evidence" value="ECO:0007669"/>
    <property type="project" value="TreeGrafter"/>
</dbReference>
<dbReference type="Pfam" id="PF00072">
    <property type="entry name" value="Response_reg"/>
    <property type="match status" value="1"/>
</dbReference>
<dbReference type="GO" id="GO:0006355">
    <property type="term" value="P:regulation of DNA-templated transcription"/>
    <property type="evidence" value="ECO:0007669"/>
    <property type="project" value="InterPro"/>
</dbReference>
<dbReference type="Proteomes" id="UP000010366">
    <property type="component" value="Chromosome"/>
</dbReference>
<dbReference type="PANTHER" id="PTHR48111">
    <property type="entry name" value="REGULATOR OF RPOS"/>
    <property type="match status" value="1"/>
</dbReference>
<dbReference type="SMART" id="SM00862">
    <property type="entry name" value="Trans_reg_C"/>
    <property type="match status" value="1"/>
</dbReference>
<dbReference type="STRING" id="1173020.Cha6605_1891"/>
<keyword evidence="2" id="KW-0902">Two-component regulatory system</keyword>
<dbReference type="InterPro" id="IPR039420">
    <property type="entry name" value="WalR-like"/>
</dbReference>
<dbReference type="Gene3D" id="1.10.10.10">
    <property type="entry name" value="Winged helix-like DNA-binding domain superfamily/Winged helix DNA-binding domain"/>
    <property type="match status" value="1"/>
</dbReference>
<dbReference type="PROSITE" id="PS50110">
    <property type="entry name" value="RESPONSE_REGULATORY"/>
    <property type="match status" value="1"/>
</dbReference>
<evidence type="ECO:0000256" key="6">
    <source>
        <dbReference type="PROSITE-ProRule" id="PRU00169"/>
    </source>
</evidence>
<dbReference type="GO" id="GO:0000976">
    <property type="term" value="F:transcription cis-regulatory region binding"/>
    <property type="evidence" value="ECO:0007669"/>
    <property type="project" value="TreeGrafter"/>
</dbReference>
<keyword evidence="5" id="KW-0804">Transcription</keyword>
<keyword evidence="11" id="KW-1185">Reference proteome</keyword>
<dbReference type="FunFam" id="3.40.50.2300:FF:000002">
    <property type="entry name" value="DNA-binding response regulator PhoP"/>
    <property type="match status" value="1"/>
</dbReference>
<dbReference type="CDD" id="cd19935">
    <property type="entry name" value="REC_OmpR_CusR-like"/>
    <property type="match status" value="1"/>
</dbReference>
<dbReference type="GO" id="GO:0000156">
    <property type="term" value="F:phosphorelay response regulator activity"/>
    <property type="evidence" value="ECO:0007669"/>
    <property type="project" value="TreeGrafter"/>
</dbReference>
<feature type="domain" description="Response regulatory" evidence="8">
    <location>
        <begin position="2"/>
        <end position="116"/>
    </location>
</feature>
<evidence type="ECO:0000256" key="1">
    <source>
        <dbReference type="ARBA" id="ARBA00022553"/>
    </source>
</evidence>
<evidence type="ECO:0000259" key="9">
    <source>
        <dbReference type="PROSITE" id="PS51755"/>
    </source>
</evidence>
<dbReference type="InterPro" id="IPR036388">
    <property type="entry name" value="WH-like_DNA-bd_sf"/>
</dbReference>
<evidence type="ECO:0000313" key="11">
    <source>
        <dbReference type="Proteomes" id="UP000010366"/>
    </source>
</evidence>
<evidence type="ECO:0000256" key="4">
    <source>
        <dbReference type="ARBA" id="ARBA00023125"/>
    </source>
</evidence>
<evidence type="ECO:0000313" key="10">
    <source>
        <dbReference type="EMBL" id="AFY93001.1"/>
    </source>
</evidence>
<dbReference type="PROSITE" id="PS51755">
    <property type="entry name" value="OMPR_PHOB"/>
    <property type="match status" value="1"/>
</dbReference>
<feature type="domain" description="OmpR/PhoB-type" evidence="9">
    <location>
        <begin position="124"/>
        <end position="223"/>
    </location>
</feature>
<dbReference type="InterPro" id="IPR016032">
    <property type="entry name" value="Sig_transdc_resp-reg_C-effctor"/>
</dbReference>
<proteinExistence type="predicted"/>
<dbReference type="RefSeq" id="WP_015159171.1">
    <property type="nucleotide sequence ID" value="NC_019697.1"/>
</dbReference>
<gene>
    <name evidence="10" type="ORF">Cha6605_1891</name>
</gene>
<dbReference type="SUPFAM" id="SSF52172">
    <property type="entry name" value="CheY-like"/>
    <property type="match status" value="1"/>
</dbReference>
<evidence type="ECO:0000259" key="8">
    <source>
        <dbReference type="PROSITE" id="PS50110"/>
    </source>
</evidence>
<organism evidence="10 11">
    <name type="scientific">Chamaesiphon minutus (strain ATCC 27169 / PCC 6605)</name>
    <dbReference type="NCBI Taxonomy" id="1173020"/>
    <lineage>
        <taxon>Bacteria</taxon>
        <taxon>Bacillati</taxon>
        <taxon>Cyanobacteriota</taxon>
        <taxon>Cyanophyceae</taxon>
        <taxon>Gomontiellales</taxon>
        <taxon>Chamaesiphonaceae</taxon>
        <taxon>Chamaesiphon</taxon>
    </lineage>
</organism>
<evidence type="ECO:0000256" key="2">
    <source>
        <dbReference type="ARBA" id="ARBA00023012"/>
    </source>
</evidence>
<evidence type="ECO:0000256" key="5">
    <source>
        <dbReference type="ARBA" id="ARBA00023163"/>
    </source>
</evidence>
<dbReference type="InterPro" id="IPR011006">
    <property type="entry name" value="CheY-like_superfamily"/>
</dbReference>
<dbReference type="SMART" id="SM00448">
    <property type="entry name" value="REC"/>
    <property type="match status" value="1"/>
</dbReference>
<dbReference type="Pfam" id="PF00486">
    <property type="entry name" value="Trans_reg_C"/>
    <property type="match status" value="1"/>
</dbReference>
<evidence type="ECO:0000256" key="7">
    <source>
        <dbReference type="PROSITE-ProRule" id="PRU01091"/>
    </source>
</evidence>
<dbReference type="HOGENOM" id="CLU_000445_30_1_3"/>
<protein>
    <submittedName>
        <fullName evidence="10">Response regulator with CheY-like receiver domain and winged-helix DNA-binding domain</fullName>
    </submittedName>
</protein>
<evidence type="ECO:0000256" key="3">
    <source>
        <dbReference type="ARBA" id="ARBA00023015"/>
    </source>
</evidence>
<dbReference type="CDD" id="cd00383">
    <property type="entry name" value="trans_reg_C"/>
    <property type="match status" value="1"/>
</dbReference>
<dbReference type="Gene3D" id="6.10.250.690">
    <property type="match status" value="1"/>
</dbReference>
<feature type="DNA-binding region" description="OmpR/PhoB-type" evidence="7">
    <location>
        <begin position="124"/>
        <end position="223"/>
    </location>
</feature>
<dbReference type="AlphaFoldDB" id="K9UEZ6"/>
<dbReference type="EMBL" id="CP003600">
    <property type="protein sequence ID" value="AFY93001.1"/>
    <property type="molecule type" value="Genomic_DNA"/>
</dbReference>
<dbReference type="PANTHER" id="PTHR48111:SF15">
    <property type="entry name" value="OMPR SUBFAMILY"/>
    <property type="match status" value="1"/>
</dbReference>
<dbReference type="eggNOG" id="COG0745">
    <property type="taxonomic scope" value="Bacteria"/>
</dbReference>
<reference evidence="10 11" key="1">
    <citation type="submission" date="2012-05" db="EMBL/GenBank/DDBJ databases">
        <title>Finished chromosome of genome of Chamaesiphon sp. PCC 6605.</title>
        <authorList>
            <consortium name="US DOE Joint Genome Institute"/>
            <person name="Gugger M."/>
            <person name="Coursin T."/>
            <person name="Rippka R."/>
            <person name="Tandeau De Marsac N."/>
            <person name="Huntemann M."/>
            <person name="Wei C.-L."/>
            <person name="Han J."/>
            <person name="Detter J.C."/>
            <person name="Han C."/>
            <person name="Tapia R."/>
            <person name="Chen A."/>
            <person name="Kyrpides N."/>
            <person name="Mavromatis K."/>
            <person name="Markowitz V."/>
            <person name="Szeto E."/>
            <person name="Ivanova N."/>
            <person name="Pagani I."/>
            <person name="Pati A."/>
            <person name="Goodwin L."/>
            <person name="Nordberg H.P."/>
            <person name="Cantor M.N."/>
            <person name="Hua S.X."/>
            <person name="Woyke T."/>
            <person name="Kerfeld C.A."/>
        </authorList>
    </citation>
    <scope>NUCLEOTIDE SEQUENCE [LARGE SCALE GENOMIC DNA]</scope>
    <source>
        <strain evidence="11">ATCC 27169 / PCC 6605</strain>
    </source>
</reference>
<dbReference type="Gene3D" id="3.40.50.2300">
    <property type="match status" value="1"/>
</dbReference>
<dbReference type="SUPFAM" id="SSF46894">
    <property type="entry name" value="C-terminal effector domain of the bipartite response regulators"/>
    <property type="match status" value="1"/>
</dbReference>
<sequence>MRILLVEDDDRIADPLAEDLRHQSHAVDIAYDGVAGWEFSQAASYDVILLDWMLPKLDGIQLCQRLRQSGCQAYILLLTAKDATGDKVLGLDAGADDYLVKPFEVDELTARLRALSRRQPIYQSVVLTHGEIELNPTTHSSTYAGIPLELTAKEYMLLEYFLQHPTQVISRTSLLDKLWEFDRISGEQTIKTHLTNLRRKFKQAGCQYDLIETVYGVGYRLRDVSQSR</sequence>
<dbReference type="KEGG" id="cmp:Cha6605_1891"/>
<accession>K9UEZ6</accession>
<dbReference type="GO" id="GO:0032993">
    <property type="term" value="C:protein-DNA complex"/>
    <property type="evidence" value="ECO:0007669"/>
    <property type="project" value="TreeGrafter"/>
</dbReference>
<keyword evidence="3" id="KW-0805">Transcription regulation</keyword>
<dbReference type="InterPro" id="IPR001867">
    <property type="entry name" value="OmpR/PhoB-type_DNA-bd"/>
</dbReference>
<keyword evidence="1 6" id="KW-0597">Phosphoprotein</keyword>
<feature type="modified residue" description="4-aspartylphosphate" evidence="6">
    <location>
        <position position="51"/>
    </location>
</feature>
<dbReference type="InterPro" id="IPR001789">
    <property type="entry name" value="Sig_transdc_resp-reg_receiver"/>
</dbReference>
<name>K9UEZ6_CHAP6</name>
<keyword evidence="4 7" id="KW-0238">DNA-binding</keyword>
<dbReference type="OrthoDB" id="516439at2"/>